<proteinExistence type="inferred from homology"/>
<evidence type="ECO:0000256" key="3">
    <source>
        <dbReference type="ARBA" id="ARBA00023133"/>
    </source>
</evidence>
<feature type="binding site" evidence="7">
    <location>
        <position position="118"/>
    </location>
    <ligand>
        <name>Fe-coproporphyrin III</name>
        <dbReference type="ChEBI" id="CHEBI:68438"/>
    </ligand>
</feature>
<dbReference type="CDD" id="cd00419">
    <property type="entry name" value="Ferrochelatase_C"/>
    <property type="match status" value="1"/>
</dbReference>
<dbReference type="RefSeq" id="WP_068134313.1">
    <property type="nucleotide sequence ID" value="NZ_AP014924.1"/>
</dbReference>
<comment type="subcellular location">
    <subcellularLocation>
        <location evidence="7 8">Cytoplasm</location>
    </subcellularLocation>
</comment>
<organism evidence="9 10">
    <name type="scientific">Limnochorda pilosa</name>
    <dbReference type="NCBI Taxonomy" id="1555112"/>
    <lineage>
        <taxon>Bacteria</taxon>
        <taxon>Bacillati</taxon>
        <taxon>Bacillota</taxon>
        <taxon>Limnochordia</taxon>
        <taxon>Limnochordales</taxon>
        <taxon>Limnochordaceae</taxon>
        <taxon>Limnochorda</taxon>
    </lineage>
</organism>
<dbReference type="PANTHER" id="PTHR11108:SF1">
    <property type="entry name" value="FERROCHELATASE, MITOCHONDRIAL"/>
    <property type="match status" value="1"/>
</dbReference>
<keyword evidence="7 8" id="KW-0963">Cytoplasm</keyword>
<dbReference type="CDD" id="cd03411">
    <property type="entry name" value="Ferrochelatase_N"/>
    <property type="match status" value="1"/>
</dbReference>
<dbReference type="HAMAP" id="MF_00323">
    <property type="entry name" value="Ferrochelatase"/>
    <property type="match status" value="1"/>
</dbReference>
<evidence type="ECO:0000256" key="5">
    <source>
        <dbReference type="ARBA" id="ARBA00023244"/>
    </source>
</evidence>
<dbReference type="PANTHER" id="PTHR11108">
    <property type="entry name" value="FERROCHELATASE"/>
    <property type="match status" value="1"/>
</dbReference>
<dbReference type="InterPro" id="IPR001015">
    <property type="entry name" value="Ferrochelatase"/>
</dbReference>
<evidence type="ECO:0000256" key="4">
    <source>
        <dbReference type="ARBA" id="ARBA00023239"/>
    </source>
</evidence>
<keyword evidence="4 7" id="KW-0456">Lyase</keyword>
<evidence type="ECO:0000256" key="7">
    <source>
        <dbReference type="HAMAP-Rule" id="MF_00323"/>
    </source>
</evidence>
<dbReference type="InterPro" id="IPR033659">
    <property type="entry name" value="Ferrochelatase_N"/>
</dbReference>
<dbReference type="EMBL" id="AP014924">
    <property type="protein sequence ID" value="BAS26565.1"/>
    <property type="molecule type" value="Genomic_DNA"/>
</dbReference>
<sequence length="308" mass="34656">MDAVLLMAFGGPESLEEIPGFLRSLMGRTPPPRVEHEVIERYHRLGGRSPLPEVTRRQAEALAGELARRGRPLRVYVGMQHARPTIGEAFDRMETDGVTRLVAVSLAPYRAQASTQAYEERVQREVAERGSGMEVRFPGDWYLHPRYVEALAQRLEEAWSHLSPPERAQVPVIFSAHSLPVRFVEQGDPYVEQLEQTASAIAERLAGVPFPWELAFQSQGQASTEPWLGPAVEEVMDRLHAQGHRRVVVDPIGFVTDHLETLYDNDVLHREHAARLGLDFIRVRCPNLQPRFIEALADLVLETAGWAA</sequence>
<dbReference type="KEGG" id="lpil:LIP_0708"/>
<accession>A0A0K2SHJ6</accession>
<evidence type="ECO:0000256" key="6">
    <source>
        <dbReference type="ARBA" id="ARBA00024536"/>
    </source>
</evidence>
<dbReference type="GO" id="GO:0005737">
    <property type="term" value="C:cytoplasm"/>
    <property type="evidence" value="ECO:0007669"/>
    <property type="project" value="UniProtKB-SubCell"/>
</dbReference>
<feature type="binding site" evidence="7">
    <location>
        <position position="177"/>
    </location>
    <ligand>
        <name>Fe(2+)</name>
        <dbReference type="ChEBI" id="CHEBI:29033"/>
    </ligand>
</feature>
<keyword evidence="7" id="KW-0479">Metal-binding</keyword>
<evidence type="ECO:0000256" key="8">
    <source>
        <dbReference type="RuleBase" id="RU000607"/>
    </source>
</evidence>
<evidence type="ECO:0000256" key="1">
    <source>
        <dbReference type="ARBA" id="ARBA00004744"/>
    </source>
</evidence>
<comment type="pathway">
    <text evidence="1 7 8">Porphyrin-containing compound metabolism; protoheme biosynthesis.</text>
</comment>
<dbReference type="UniPathway" id="UPA00252"/>
<evidence type="ECO:0000256" key="2">
    <source>
        <dbReference type="ARBA" id="ARBA00023004"/>
    </source>
</evidence>
<gene>
    <name evidence="7" type="primary">cpfC</name>
    <name evidence="9" type="ORF">LIP_0708</name>
</gene>
<keyword evidence="3 7" id="KW-0350">Heme biosynthesis</keyword>
<dbReference type="InterPro" id="IPR033644">
    <property type="entry name" value="Ferrochelatase_C"/>
</dbReference>
<dbReference type="Pfam" id="PF00762">
    <property type="entry name" value="Ferrochelatase"/>
    <property type="match status" value="1"/>
</dbReference>
<reference evidence="10" key="2">
    <citation type="journal article" date="2016" name="Int. J. Syst. Evol. Microbiol.">
        <title>Complete genome sequence and cell structure of Limnochorda pilosa, a Gram-negative spore-former within the phylum Firmicutes.</title>
        <authorList>
            <person name="Watanabe M."/>
            <person name="Kojima H."/>
            <person name="Fukui M."/>
        </authorList>
    </citation>
    <scope>NUCLEOTIDE SEQUENCE [LARGE SCALE GENOMIC DNA]</scope>
    <source>
        <strain evidence="10">HC45</strain>
    </source>
</reference>
<dbReference type="AlphaFoldDB" id="A0A0K2SHJ6"/>
<dbReference type="OrthoDB" id="9776380at2"/>
<dbReference type="GO" id="GO:0004325">
    <property type="term" value="F:ferrochelatase activity"/>
    <property type="evidence" value="ECO:0007669"/>
    <property type="project" value="UniProtKB-UniRule"/>
</dbReference>
<dbReference type="PATRIC" id="fig|1555112.3.peg.739"/>
<feature type="binding site" evidence="7">
    <location>
        <position position="260"/>
    </location>
    <ligand>
        <name>Fe(2+)</name>
        <dbReference type="ChEBI" id="CHEBI:29033"/>
    </ligand>
</feature>
<keyword evidence="2 7" id="KW-0408">Iron</keyword>
<dbReference type="NCBIfam" id="TIGR00109">
    <property type="entry name" value="hemH"/>
    <property type="match status" value="1"/>
</dbReference>
<dbReference type="InterPro" id="IPR019772">
    <property type="entry name" value="Ferrochelatase_AS"/>
</dbReference>
<comment type="similarity">
    <text evidence="7 8">Belongs to the ferrochelatase family.</text>
</comment>
<dbReference type="Gene3D" id="3.40.50.1400">
    <property type="match status" value="2"/>
</dbReference>
<dbReference type="SUPFAM" id="SSF53800">
    <property type="entry name" value="Chelatase"/>
    <property type="match status" value="1"/>
</dbReference>
<dbReference type="Proteomes" id="UP000065807">
    <property type="component" value="Chromosome"/>
</dbReference>
<dbReference type="EC" id="4.99.1.9" evidence="7"/>
<evidence type="ECO:0000313" key="10">
    <source>
        <dbReference type="Proteomes" id="UP000065807"/>
    </source>
</evidence>
<dbReference type="PROSITE" id="PS00534">
    <property type="entry name" value="FERROCHELATASE"/>
    <property type="match status" value="1"/>
</dbReference>
<comment type="catalytic activity">
    <reaction evidence="6">
        <text>Fe-coproporphyrin III + 2 H(+) = coproporphyrin III + Fe(2+)</text>
        <dbReference type="Rhea" id="RHEA:49572"/>
        <dbReference type="ChEBI" id="CHEBI:15378"/>
        <dbReference type="ChEBI" id="CHEBI:29033"/>
        <dbReference type="ChEBI" id="CHEBI:68438"/>
        <dbReference type="ChEBI" id="CHEBI:131725"/>
        <dbReference type="EC" id="4.99.1.9"/>
    </reaction>
    <physiologicalReaction direction="right-to-left" evidence="6">
        <dbReference type="Rhea" id="RHEA:49574"/>
    </physiologicalReaction>
</comment>
<dbReference type="GO" id="GO:0046872">
    <property type="term" value="F:metal ion binding"/>
    <property type="evidence" value="ECO:0007669"/>
    <property type="project" value="UniProtKB-UniRule"/>
</dbReference>
<dbReference type="STRING" id="1555112.LIP_0708"/>
<feature type="binding site" evidence="7">
    <location>
        <position position="49"/>
    </location>
    <ligand>
        <name>Fe-coproporphyrin III</name>
        <dbReference type="ChEBI" id="CHEBI:68438"/>
    </ligand>
</feature>
<reference evidence="10" key="1">
    <citation type="submission" date="2015-07" db="EMBL/GenBank/DDBJ databases">
        <title>Complete genome sequence and phylogenetic analysis of Limnochorda pilosa.</title>
        <authorList>
            <person name="Watanabe M."/>
            <person name="Kojima H."/>
            <person name="Fukui M."/>
        </authorList>
    </citation>
    <scope>NUCLEOTIDE SEQUENCE [LARGE SCALE GENOMIC DNA]</scope>
    <source>
        <strain evidence="10">HC45</strain>
    </source>
</reference>
<keyword evidence="5 7" id="KW-0627">Porphyrin biosynthesis</keyword>
<comment type="function">
    <text evidence="7 8">Involved in coproporphyrin-dependent heme b biosynthesis. Catalyzes the insertion of ferrous iron into coproporphyrin III to form Fe-coproporphyrin III.</text>
</comment>
<keyword evidence="10" id="KW-1185">Reference proteome</keyword>
<name>A0A0K2SHJ6_LIMPI</name>
<evidence type="ECO:0000313" key="9">
    <source>
        <dbReference type="EMBL" id="BAS26565.1"/>
    </source>
</evidence>
<protein>
    <recommendedName>
        <fullName evidence="7">Coproporphyrin III ferrochelatase</fullName>
        <ecNumber evidence="7">4.99.1.9</ecNumber>
    </recommendedName>
</protein>
<feature type="binding site" evidence="7">
    <location>
        <begin position="41"/>
        <end position="42"/>
    </location>
    <ligand>
        <name>Fe-coproporphyrin III</name>
        <dbReference type="ChEBI" id="CHEBI:68438"/>
    </ligand>
</feature>
<comment type="caution">
    <text evidence="7">Lacks conserved residue(s) required for the propagation of feature annotation.</text>
</comment>
<dbReference type="GO" id="GO:0006783">
    <property type="term" value="P:heme biosynthetic process"/>
    <property type="evidence" value="ECO:0007669"/>
    <property type="project" value="UniProtKB-UniRule"/>
</dbReference>